<dbReference type="OrthoDB" id="421075at2759"/>
<keyword evidence="5" id="KW-1185">Reference proteome</keyword>
<dbReference type="HOGENOM" id="CLU_237873_0_0_1"/>
<dbReference type="InParanoid" id="B7G5A4"/>
<dbReference type="SUPFAM" id="SSF48452">
    <property type="entry name" value="TPR-like"/>
    <property type="match status" value="2"/>
</dbReference>
<reference evidence="4 5" key="1">
    <citation type="journal article" date="2008" name="Nature">
        <title>The Phaeodactylum genome reveals the evolutionary history of diatom genomes.</title>
        <authorList>
            <person name="Bowler C."/>
            <person name="Allen A.E."/>
            <person name="Badger J.H."/>
            <person name="Grimwood J."/>
            <person name="Jabbari K."/>
            <person name="Kuo A."/>
            <person name="Maheswari U."/>
            <person name="Martens C."/>
            <person name="Maumus F."/>
            <person name="Otillar R.P."/>
            <person name="Rayko E."/>
            <person name="Salamov A."/>
            <person name="Vandepoele K."/>
            <person name="Beszteri B."/>
            <person name="Gruber A."/>
            <person name="Heijde M."/>
            <person name="Katinka M."/>
            <person name="Mock T."/>
            <person name="Valentin K."/>
            <person name="Verret F."/>
            <person name="Berges J.A."/>
            <person name="Brownlee C."/>
            <person name="Cadoret J.P."/>
            <person name="Chiovitti A."/>
            <person name="Choi C.J."/>
            <person name="Coesel S."/>
            <person name="De Martino A."/>
            <person name="Detter J.C."/>
            <person name="Durkin C."/>
            <person name="Falciatore A."/>
            <person name="Fournet J."/>
            <person name="Haruta M."/>
            <person name="Huysman M.J."/>
            <person name="Jenkins B.D."/>
            <person name="Jiroutova K."/>
            <person name="Jorgensen R.E."/>
            <person name="Joubert Y."/>
            <person name="Kaplan A."/>
            <person name="Kroger N."/>
            <person name="Kroth P.G."/>
            <person name="La Roche J."/>
            <person name="Lindquist E."/>
            <person name="Lommer M."/>
            <person name="Martin-Jezequel V."/>
            <person name="Lopez P.J."/>
            <person name="Lucas S."/>
            <person name="Mangogna M."/>
            <person name="McGinnis K."/>
            <person name="Medlin L.K."/>
            <person name="Montsant A."/>
            <person name="Oudot-Le Secq M.P."/>
            <person name="Napoli C."/>
            <person name="Obornik M."/>
            <person name="Parker M.S."/>
            <person name="Petit J.L."/>
            <person name="Porcel B.M."/>
            <person name="Poulsen N."/>
            <person name="Robison M."/>
            <person name="Rychlewski L."/>
            <person name="Rynearson T.A."/>
            <person name="Schmutz J."/>
            <person name="Shapiro H."/>
            <person name="Siaut M."/>
            <person name="Stanley M."/>
            <person name="Sussman M.R."/>
            <person name="Taylor A.R."/>
            <person name="Vardi A."/>
            <person name="von Dassow P."/>
            <person name="Vyverman W."/>
            <person name="Willis A."/>
            <person name="Wyrwicz L.S."/>
            <person name="Rokhsar D.S."/>
            <person name="Weissenbach J."/>
            <person name="Armbrust E.V."/>
            <person name="Green B.R."/>
            <person name="Van de Peer Y."/>
            <person name="Grigoriev I.V."/>
        </authorList>
    </citation>
    <scope>NUCLEOTIDE SEQUENCE [LARGE SCALE GENOMIC DNA]</scope>
    <source>
        <strain evidence="4 5">CCAP 1055/1</strain>
    </source>
</reference>
<dbReference type="GO" id="GO:0055087">
    <property type="term" value="C:Ski complex"/>
    <property type="evidence" value="ECO:0007669"/>
    <property type="project" value="InterPro"/>
</dbReference>
<dbReference type="eggNOG" id="KOG1127">
    <property type="taxonomic scope" value="Eukaryota"/>
</dbReference>
<proteinExistence type="predicted"/>
<keyword evidence="2 3" id="KW-0802">TPR repeat</keyword>
<dbReference type="GO" id="GO:0006401">
    <property type="term" value="P:RNA catabolic process"/>
    <property type="evidence" value="ECO:0007669"/>
    <property type="project" value="InterPro"/>
</dbReference>
<dbReference type="Gene3D" id="1.25.40.10">
    <property type="entry name" value="Tetratricopeptide repeat domain"/>
    <property type="match status" value="3"/>
</dbReference>
<dbReference type="STRING" id="556484.B7G5A4"/>
<evidence type="ECO:0000256" key="2">
    <source>
        <dbReference type="ARBA" id="ARBA00022803"/>
    </source>
</evidence>
<dbReference type="GeneID" id="7203162"/>
<keyword evidence="1" id="KW-0677">Repeat</keyword>
<accession>B7G5A4</accession>
<feature type="repeat" description="TPR" evidence="3">
    <location>
        <begin position="820"/>
        <end position="853"/>
    </location>
</feature>
<name>B7G5A4_PHATC</name>
<dbReference type="PaxDb" id="2850-Phatr47896"/>
<gene>
    <name evidence="4" type="ORF">PHATRDRAFT_47896</name>
</gene>
<protein>
    <submittedName>
        <fullName evidence="4">Uncharacterized protein</fullName>
    </submittedName>
</protein>
<evidence type="ECO:0000256" key="3">
    <source>
        <dbReference type="PROSITE-ProRule" id="PRU00339"/>
    </source>
</evidence>
<organism evidence="4 5">
    <name type="scientific">Phaeodactylum tricornutum (strain CCAP 1055/1)</name>
    <dbReference type="NCBI Taxonomy" id="556484"/>
    <lineage>
        <taxon>Eukaryota</taxon>
        <taxon>Sar</taxon>
        <taxon>Stramenopiles</taxon>
        <taxon>Ochrophyta</taxon>
        <taxon>Bacillariophyta</taxon>
        <taxon>Bacillariophyceae</taxon>
        <taxon>Bacillariophycidae</taxon>
        <taxon>Naviculales</taxon>
        <taxon>Phaeodactylaceae</taxon>
        <taxon>Phaeodactylum</taxon>
    </lineage>
</organism>
<dbReference type="PROSITE" id="PS50005">
    <property type="entry name" value="TPR"/>
    <property type="match status" value="2"/>
</dbReference>
<dbReference type="PANTHER" id="PTHR15704">
    <property type="entry name" value="SUPERKILLER 3 PROTEIN-RELATED"/>
    <property type="match status" value="1"/>
</dbReference>
<reference evidence="5" key="2">
    <citation type="submission" date="2008-08" db="EMBL/GenBank/DDBJ databases">
        <authorList>
            <consortium name="Diatom Consortium"/>
            <person name="Grigoriev I."/>
            <person name="Grimwood J."/>
            <person name="Kuo A."/>
            <person name="Otillar R.P."/>
            <person name="Salamov A."/>
            <person name="Detter J.C."/>
            <person name="Lindquist E."/>
            <person name="Shapiro H."/>
            <person name="Lucas S."/>
            <person name="Glavina del Rio T."/>
            <person name="Pitluck S."/>
            <person name="Rokhsar D."/>
            <person name="Bowler C."/>
        </authorList>
    </citation>
    <scope>GENOME REANNOTATION</scope>
    <source>
        <strain evidence="5">CCAP 1055/1</strain>
    </source>
</reference>
<evidence type="ECO:0000313" key="4">
    <source>
        <dbReference type="EMBL" id="EEC46112.1"/>
    </source>
</evidence>
<dbReference type="InterPro" id="IPR019734">
    <property type="entry name" value="TPR_rpt"/>
</dbReference>
<sequence length="1543" mass="169405">MLASAPKVKAYLASLKGSVIDSEKPDFILCYTALLKLELLHRGVLLDSTNDLSKTLDSVTVTAGKALLDSSIASMPKTLLSGISAFAGRIAENVNTAVMDSGTYLNELSELDGERSQSARQRCRDVGDKRLYAILLIASERKLLTNVQLSERLLFLAEGYYYHAASLQPDAPIMWKRAWDTIVERQKINGKNDENSWEATFSLQNLRRIASYKGNGKRAAELGLALVQSLLNSVDCTESNVSLKGLLESFVQPYRELEPMKRKYANKMAADTVESISEESLSELDLFLLKQLSLRVCLSGEDWAIEQIAEDEIKQRENRKPLEAVIKPLSLEAVRGLVRKDYLANQDSFSEKMDKFANALRDAVLLNFADSKARINGCIDLLKYLSRMKDKYQARAYTLALGSTERCVTLEDIANFVKPILYALRERAAWSGIDESAEERIHRLEKCFNDVSVEELGYIEACALIVPFLEWKFSCSDSVVMLFDMESHCFVQELLWMLRRKWKAVAEHSQTTATVKNQVDKTDRRIQKIDLALLSTMALLALGLPSGSTSDVRRVTDAAISFSIKDVSQYSSESGGPFLSFLVAWNGLSRSPWQFCGVAEARRILVGARACLLKSARACGQTFLSVGSLLLDIAKADAEMLSIGGGLTHEVPLLYRAVMTAAKDTGRMADNLELILQSHIFSGWGRLLIREPALQFEAVNAQENVVDVLKGYLIALQRMDCEGSFYLWRSPSAVRNAACYQIAAARQRIADLLLHKGELEEAQFFLQDAVNDAPEDQNACFSLGVFQLRLMCCEQSRLPVDEKAAQMHLLRAAKLDSSRPDPFALLGYWYEESNDYKRAAGCYSKALLLDPSHPVAGRGLLRLKAGNLLGVLEKAIDRGSTLSGWAWLALATHKANVLGDDELAVVSLVNALRCRDILNPESEPLAFCYYDPLGPRDSSCSDHATALCALGSSYERLGRYTAALRSFHSAIDESSLHVTTASLISCAQVEIKLGLFEDAAERLTTVVSTENKDERLVAAQNLGIALHALAQRDLHDGKAGAALSHIVRGIEFLQSQLESHVCLQKLIGDLYTYAAVLPPDLFESTFSNSSSISPNGQLSPHYQFIAAGEEFYNIAISNATDLFKEGDELKHLQASLISDLGCNILLQAQSCFSAHVHGVTSPSRKEVLLTSAATKFKSALEIDPLHSPAWCGLGCALAVSDPLLAQHAFSRAIELDKVSPDAYANLGFLYTSNARLAASAGVSDALTEVADTPMMWINRAIVLEYQARQSHQQEEEQQYRGYIREASNAYLASMQVVKRPAAVLGMSLLSRIDWGNPEAPYAQRESSYYLDEYLASVGPADLPAKILQRVAFLEKSASSHRSTSPAELSAMISGVTDATSDLKAIGIGSEAGQGLDLDLISGIGADVATEHSEEGTACELSLPIPIGRRLMLTPRDGSVWLELSKELVFALSNDSPDCSFDAARSAAVQSLNILMRSVFHTSYVMSKPAKYKAADVSDALSLAHVLKNKAQNEWYSSSGHDFDLQRALILCPTNKVARAALTN</sequence>
<evidence type="ECO:0000256" key="1">
    <source>
        <dbReference type="ARBA" id="ARBA00022737"/>
    </source>
</evidence>
<evidence type="ECO:0000313" key="5">
    <source>
        <dbReference type="Proteomes" id="UP000000759"/>
    </source>
</evidence>
<dbReference type="RefSeq" id="XP_002182211.1">
    <property type="nucleotide sequence ID" value="XM_002182175.1"/>
</dbReference>
<dbReference type="Proteomes" id="UP000000759">
    <property type="component" value="Chromosome 15"/>
</dbReference>
<dbReference type="InterPro" id="IPR011990">
    <property type="entry name" value="TPR-like_helical_dom_sf"/>
</dbReference>
<dbReference type="InterPro" id="IPR039226">
    <property type="entry name" value="Ski3/TTC37"/>
</dbReference>
<dbReference type="KEGG" id="pti:PHATRDRAFT_47896"/>
<feature type="repeat" description="TPR" evidence="3">
    <location>
        <begin position="944"/>
        <end position="977"/>
    </location>
</feature>
<dbReference type="EMBL" id="CM000617">
    <property type="protein sequence ID" value="EEC46112.1"/>
    <property type="molecule type" value="Genomic_DNA"/>
</dbReference>
<dbReference type="PANTHER" id="PTHR15704:SF7">
    <property type="entry name" value="SUPERKILLER COMPLEX PROTEIN 3"/>
    <property type="match status" value="1"/>
</dbReference>
<dbReference type="SMART" id="SM00028">
    <property type="entry name" value="TPR"/>
    <property type="match status" value="3"/>
</dbReference>